<reference evidence="2" key="1">
    <citation type="submission" date="2012-02" db="EMBL/GenBank/DDBJ databases">
        <title>The complete genome of Solitalea canadensis DSM 3403.</title>
        <authorList>
            <consortium name="US DOE Joint Genome Institute (JGI-PGF)"/>
            <person name="Lucas S."/>
            <person name="Copeland A."/>
            <person name="Lapidus A."/>
            <person name="Glavina del Rio T."/>
            <person name="Dalin E."/>
            <person name="Tice H."/>
            <person name="Bruce D."/>
            <person name="Goodwin L."/>
            <person name="Pitluck S."/>
            <person name="Peters L."/>
            <person name="Ovchinnikova G."/>
            <person name="Lu M."/>
            <person name="Kyrpides N."/>
            <person name="Mavromatis K."/>
            <person name="Ivanova N."/>
            <person name="Brettin T."/>
            <person name="Detter J.C."/>
            <person name="Han C."/>
            <person name="Larimer F."/>
            <person name="Land M."/>
            <person name="Hauser L."/>
            <person name="Markowitz V."/>
            <person name="Cheng J.-F."/>
            <person name="Hugenholtz P."/>
            <person name="Woyke T."/>
            <person name="Wu D."/>
            <person name="Spring S."/>
            <person name="Schroeder M."/>
            <person name="Kopitz M."/>
            <person name="Brambilla E."/>
            <person name="Klenk H.-P."/>
            <person name="Eisen J.A."/>
        </authorList>
    </citation>
    <scope>NUCLEOTIDE SEQUENCE</scope>
    <source>
        <strain evidence="2">DSM 3403</strain>
    </source>
</reference>
<organism evidence="2 3">
    <name type="scientific">Solitalea canadensis (strain ATCC 29591 / DSM 3403 / JCM 21819 / LMG 8368 / NBRC 15130 / NCIMB 12057 / USAM 9D)</name>
    <name type="common">Flexibacter canadensis</name>
    <dbReference type="NCBI Taxonomy" id="929556"/>
    <lineage>
        <taxon>Bacteria</taxon>
        <taxon>Pseudomonadati</taxon>
        <taxon>Bacteroidota</taxon>
        <taxon>Sphingobacteriia</taxon>
        <taxon>Sphingobacteriales</taxon>
        <taxon>Sphingobacteriaceae</taxon>
        <taxon>Solitalea</taxon>
    </lineage>
</organism>
<keyword evidence="3" id="KW-1185">Reference proteome</keyword>
<evidence type="ECO:0000256" key="1">
    <source>
        <dbReference type="SAM" id="Phobius"/>
    </source>
</evidence>
<name>H8KSK2_SOLCM</name>
<keyword evidence="1" id="KW-0812">Transmembrane</keyword>
<dbReference type="KEGG" id="scn:Solca_3549"/>
<proteinExistence type="predicted"/>
<dbReference type="RefSeq" id="WP_014681776.1">
    <property type="nucleotide sequence ID" value="NC_017770.1"/>
</dbReference>
<dbReference type="EMBL" id="CP003349">
    <property type="protein sequence ID" value="AFD08553.1"/>
    <property type="molecule type" value="Genomic_DNA"/>
</dbReference>
<sequence length="95" mass="11112">MKTLFFDTHNDRQFNRASWAIFFVCAALALVCLFSGVFHDYRWTILLAYLILLPGLIVREWYNYGHDGFAFAITVMFFVGATLYIIFAWTGFLNH</sequence>
<dbReference type="Proteomes" id="UP000007590">
    <property type="component" value="Chromosome"/>
</dbReference>
<dbReference type="OrthoDB" id="9875115at2"/>
<feature type="transmembrane region" description="Helical" evidence="1">
    <location>
        <begin position="44"/>
        <end position="62"/>
    </location>
</feature>
<feature type="transmembrane region" description="Helical" evidence="1">
    <location>
        <begin position="69"/>
        <end position="92"/>
    </location>
</feature>
<keyword evidence="1" id="KW-0472">Membrane</keyword>
<feature type="transmembrane region" description="Helical" evidence="1">
    <location>
        <begin position="20"/>
        <end position="38"/>
    </location>
</feature>
<evidence type="ECO:0000313" key="2">
    <source>
        <dbReference type="EMBL" id="AFD08553.1"/>
    </source>
</evidence>
<dbReference type="HOGENOM" id="CLU_2371282_0_0_10"/>
<evidence type="ECO:0000313" key="3">
    <source>
        <dbReference type="Proteomes" id="UP000007590"/>
    </source>
</evidence>
<gene>
    <name evidence="2" type="ordered locus">Solca_3549</name>
</gene>
<accession>H8KSK2</accession>
<dbReference type="AlphaFoldDB" id="H8KSK2"/>
<protein>
    <submittedName>
        <fullName evidence="2">Uncharacterized protein</fullName>
    </submittedName>
</protein>
<keyword evidence="1" id="KW-1133">Transmembrane helix</keyword>